<protein>
    <recommendedName>
        <fullName evidence="3">DUF1330 domain-containing protein</fullName>
    </recommendedName>
</protein>
<dbReference type="OrthoDB" id="675824at2"/>
<evidence type="ECO:0000313" key="2">
    <source>
        <dbReference type="Proteomes" id="UP000225972"/>
    </source>
</evidence>
<organism evidence="1 2">
    <name type="scientific">Pelagimonas phthalicica</name>
    <dbReference type="NCBI Taxonomy" id="1037362"/>
    <lineage>
        <taxon>Bacteria</taxon>
        <taxon>Pseudomonadati</taxon>
        <taxon>Pseudomonadota</taxon>
        <taxon>Alphaproteobacteria</taxon>
        <taxon>Rhodobacterales</taxon>
        <taxon>Roseobacteraceae</taxon>
        <taxon>Pelagimonas</taxon>
    </lineage>
</organism>
<reference evidence="2" key="1">
    <citation type="submission" date="2017-05" db="EMBL/GenBank/DDBJ databases">
        <authorList>
            <person name="Rodrigo-Torres L."/>
            <person name="Arahal R. D."/>
            <person name="Lucena T."/>
        </authorList>
    </citation>
    <scope>NUCLEOTIDE SEQUENCE [LARGE SCALE GENOMIC DNA]</scope>
    <source>
        <strain evidence="2">CECT 8649</strain>
    </source>
</reference>
<sequence length="96" mass="10916">MVFRVTVHLWQTPGAARAFRQFEDQAMEIMRGYGAEITVEVPEGAEVPDEIHHLTFPSPAEFTAYRLDHRLQDLAPLREQGVQKTALFWPDGPPEA</sequence>
<dbReference type="AlphaFoldDB" id="A0A238JJS1"/>
<keyword evidence="2" id="KW-1185">Reference proteome</keyword>
<gene>
    <name evidence="1" type="ORF">TRP8649_04314</name>
</gene>
<dbReference type="InterPro" id="IPR011008">
    <property type="entry name" value="Dimeric_a/b-barrel"/>
</dbReference>
<proteinExistence type="predicted"/>
<dbReference type="Proteomes" id="UP000225972">
    <property type="component" value="Unassembled WGS sequence"/>
</dbReference>
<dbReference type="RefSeq" id="WP_099248989.1">
    <property type="nucleotide sequence ID" value="NZ_FXXP01000003.1"/>
</dbReference>
<accession>A0A238JJS1</accession>
<dbReference type="SUPFAM" id="SSF54909">
    <property type="entry name" value="Dimeric alpha+beta barrel"/>
    <property type="match status" value="1"/>
</dbReference>
<evidence type="ECO:0000313" key="1">
    <source>
        <dbReference type="EMBL" id="SMX30172.1"/>
    </source>
</evidence>
<dbReference type="EMBL" id="FXXP01000003">
    <property type="protein sequence ID" value="SMX30172.1"/>
    <property type="molecule type" value="Genomic_DNA"/>
</dbReference>
<name>A0A238JJS1_9RHOB</name>
<evidence type="ECO:0008006" key="3">
    <source>
        <dbReference type="Google" id="ProtNLM"/>
    </source>
</evidence>